<dbReference type="CDD" id="cd00053">
    <property type="entry name" value="EGF"/>
    <property type="match status" value="1"/>
</dbReference>
<dbReference type="GO" id="GO:0005509">
    <property type="term" value="F:calcium ion binding"/>
    <property type="evidence" value="ECO:0007669"/>
    <property type="project" value="InterPro"/>
</dbReference>
<dbReference type="InterPro" id="IPR055355">
    <property type="entry name" value="ZP-C"/>
</dbReference>
<dbReference type="SUPFAM" id="SSF57196">
    <property type="entry name" value="EGF/Laminin"/>
    <property type="match status" value="1"/>
</dbReference>
<dbReference type="Gene3D" id="2.60.40.3210">
    <property type="entry name" value="Zona pellucida, ZP-N domain"/>
    <property type="match status" value="1"/>
</dbReference>
<proteinExistence type="predicted"/>
<evidence type="ECO:0000256" key="2">
    <source>
        <dbReference type="ARBA" id="ARBA00023157"/>
    </source>
</evidence>
<dbReference type="InterPro" id="IPR000152">
    <property type="entry name" value="EGF-type_Asp/Asn_hydroxyl_site"/>
</dbReference>
<sequence>SGENDCSHWATCTNAWASYTCSCRHGFIDNNPERPGRACQGTVSQCGHEKDFPTTTISAPVTPATFIRAAKNILMMGAISVQCRVAAITVTVAKDFLVSNKIREQTLYLGLRDCTVNGGNTSHAQLTVAWNECNTSLVHVSFVKVICLVKLLHFPTLSHDAPIICTYTKSMLISTDFGSMGYDIINDFITGSGLFQVTVQLTNGIMLLPKNHSLSSDETVVVEVSLNTSSEQMKVVINKCWATPTPTPTQNPKDTFLENSCSLNPYTNVLMNGNSSTSRVSVQIFSIVNLDVIYLHCLVHICVETGSDTCVPHVRLSIRGLAVQSPP</sequence>
<protein>
    <recommendedName>
        <fullName evidence="3">ZP domain-containing protein</fullName>
    </recommendedName>
</protein>
<dbReference type="PANTHER" id="PTHR14002">
    <property type="entry name" value="ENDOGLIN/TGF-BETA RECEPTOR TYPE III"/>
    <property type="match status" value="1"/>
</dbReference>
<dbReference type="Gene3D" id="2.60.40.4100">
    <property type="entry name" value="Zona pellucida, ZP-C domain"/>
    <property type="match status" value="1"/>
</dbReference>
<dbReference type="SMART" id="SM00241">
    <property type="entry name" value="ZP"/>
    <property type="match status" value="1"/>
</dbReference>
<name>A0A8C3AIQ1_CYCLU</name>
<evidence type="ECO:0000256" key="1">
    <source>
        <dbReference type="ARBA" id="ARBA00022729"/>
    </source>
</evidence>
<keyword evidence="5" id="KW-1185">Reference proteome</keyword>
<keyword evidence="1" id="KW-0732">Signal</keyword>
<evidence type="ECO:0000259" key="3">
    <source>
        <dbReference type="PROSITE" id="PS51034"/>
    </source>
</evidence>
<dbReference type="InterPro" id="IPR042235">
    <property type="entry name" value="ZP-C_dom"/>
</dbReference>
<dbReference type="SMART" id="SM00179">
    <property type="entry name" value="EGF_CA"/>
    <property type="match status" value="1"/>
</dbReference>
<reference evidence="4" key="1">
    <citation type="submission" date="2025-08" db="UniProtKB">
        <authorList>
            <consortium name="Ensembl"/>
        </authorList>
    </citation>
    <scope>IDENTIFICATION</scope>
</reference>
<evidence type="ECO:0000313" key="4">
    <source>
        <dbReference type="Ensembl" id="ENSCLMP00005042225.1"/>
    </source>
</evidence>
<dbReference type="Ensembl" id="ENSCLMT00005043749.1">
    <property type="protein sequence ID" value="ENSCLMP00005042225.1"/>
    <property type="gene ID" value="ENSCLMG00005019683.1"/>
</dbReference>
<dbReference type="AlphaFoldDB" id="A0A8C3AIQ1"/>
<evidence type="ECO:0000313" key="5">
    <source>
        <dbReference type="Proteomes" id="UP000694565"/>
    </source>
</evidence>
<dbReference type="GeneTree" id="ENSGT00940000159975"/>
<dbReference type="PANTHER" id="PTHR14002:SF22">
    <property type="entry name" value="UROMODULIN-LIKE 1"/>
    <property type="match status" value="1"/>
</dbReference>
<dbReference type="PROSITE" id="PS00010">
    <property type="entry name" value="ASX_HYDROXYL"/>
    <property type="match status" value="1"/>
</dbReference>
<reference evidence="4" key="2">
    <citation type="submission" date="2025-09" db="UniProtKB">
        <authorList>
            <consortium name="Ensembl"/>
        </authorList>
    </citation>
    <scope>IDENTIFICATION</scope>
</reference>
<dbReference type="Proteomes" id="UP000694565">
    <property type="component" value="Unplaced"/>
</dbReference>
<dbReference type="Gene3D" id="2.10.25.10">
    <property type="entry name" value="Laminin"/>
    <property type="match status" value="1"/>
</dbReference>
<dbReference type="Pfam" id="PF00100">
    <property type="entry name" value="Zona_pellucida"/>
    <property type="match status" value="1"/>
</dbReference>
<keyword evidence="2" id="KW-1015">Disulfide bond</keyword>
<organism evidence="4 5">
    <name type="scientific">Cyclopterus lumpus</name>
    <name type="common">Lumpsucker</name>
    <dbReference type="NCBI Taxonomy" id="8103"/>
    <lineage>
        <taxon>Eukaryota</taxon>
        <taxon>Metazoa</taxon>
        <taxon>Chordata</taxon>
        <taxon>Craniata</taxon>
        <taxon>Vertebrata</taxon>
        <taxon>Euteleostomi</taxon>
        <taxon>Actinopterygii</taxon>
        <taxon>Neopterygii</taxon>
        <taxon>Teleostei</taxon>
        <taxon>Neoteleostei</taxon>
        <taxon>Acanthomorphata</taxon>
        <taxon>Eupercaria</taxon>
        <taxon>Perciformes</taxon>
        <taxon>Cottioidei</taxon>
        <taxon>Cottales</taxon>
        <taxon>Cyclopteridae</taxon>
        <taxon>Cyclopterus</taxon>
    </lineage>
</organism>
<accession>A0A8C3AIQ1</accession>
<feature type="domain" description="ZP" evidence="3">
    <location>
        <begin position="82"/>
        <end position="317"/>
    </location>
</feature>
<dbReference type="InterPro" id="IPR001881">
    <property type="entry name" value="EGF-like_Ca-bd_dom"/>
</dbReference>
<dbReference type="PROSITE" id="PS51034">
    <property type="entry name" value="ZP_2"/>
    <property type="match status" value="1"/>
</dbReference>
<dbReference type="InterPro" id="IPR001507">
    <property type="entry name" value="ZP_dom"/>
</dbReference>